<gene>
    <name evidence="1" type="ORF">ATO8_18165</name>
</gene>
<evidence type="ECO:0000313" key="2">
    <source>
        <dbReference type="Proteomes" id="UP000019063"/>
    </source>
</evidence>
<dbReference type="Proteomes" id="UP000019063">
    <property type="component" value="Unassembled WGS sequence"/>
</dbReference>
<dbReference type="Gene3D" id="1.10.10.2830">
    <property type="match status" value="1"/>
</dbReference>
<accession>W4HGY1</accession>
<evidence type="ECO:0000313" key="1">
    <source>
        <dbReference type="EMBL" id="ETW11255.1"/>
    </source>
</evidence>
<protein>
    <submittedName>
        <fullName evidence="1">Uncharacterized protein</fullName>
    </submittedName>
</protein>
<organism evidence="1 2">
    <name type="scientific">Roseivivax marinus</name>
    <dbReference type="NCBI Taxonomy" id="1379903"/>
    <lineage>
        <taxon>Bacteria</taxon>
        <taxon>Pseudomonadati</taxon>
        <taxon>Pseudomonadota</taxon>
        <taxon>Alphaproteobacteria</taxon>
        <taxon>Rhodobacterales</taxon>
        <taxon>Roseobacteraceae</taxon>
        <taxon>Roseivivax</taxon>
    </lineage>
</organism>
<keyword evidence="2" id="KW-1185">Reference proteome</keyword>
<proteinExistence type="predicted"/>
<reference evidence="1 2" key="1">
    <citation type="journal article" date="2014" name="Antonie Van Leeuwenhoek">
        <title>Roseivivax atlanticus sp. nov., isolated from surface seawater of the Atlantic Ocean.</title>
        <authorList>
            <person name="Li G."/>
            <person name="Lai Q."/>
            <person name="Liu X."/>
            <person name="Sun F."/>
            <person name="Shao Z."/>
        </authorList>
    </citation>
    <scope>NUCLEOTIDE SEQUENCE [LARGE SCALE GENOMIC DNA]</scope>
    <source>
        <strain evidence="1 2">22II-s10s</strain>
    </source>
</reference>
<dbReference type="AlphaFoldDB" id="W4HGY1"/>
<name>W4HGY1_9RHOB</name>
<dbReference type="EMBL" id="AQQW01000014">
    <property type="protein sequence ID" value="ETW11255.1"/>
    <property type="molecule type" value="Genomic_DNA"/>
</dbReference>
<dbReference type="STRING" id="1379903.ATO8_18165"/>
<comment type="caution">
    <text evidence="1">The sequence shown here is derived from an EMBL/GenBank/DDBJ whole genome shotgun (WGS) entry which is preliminary data.</text>
</comment>
<dbReference type="SUPFAM" id="SSF109709">
    <property type="entry name" value="KorB DNA-binding domain-like"/>
    <property type="match status" value="1"/>
</dbReference>
<sequence length="173" mass="18925">MAFISADIDLDLELADLEERYHENTAREDLSSFDRLLSIGAIHRKAPKGTSQSATAQRLGVKQEYVSLGTTALKHRDAVVAIIDTASATMTELKSMLPKFNAGEGQGAQTKKAAATPPKSAQREFEVAGAGRVRLRPTKSGLNLSVQRLKLEGSRQDEFEVELRQLLEKFAAE</sequence>